<reference evidence="2" key="1">
    <citation type="submission" date="2023-07" db="EMBL/GenBank/DDBJ databases">
        <title>draft genome sequence of fig (Ficus carica).</title>
        <authorList>
            <person name="Takahashi T."/>
            <person name="Nishimura K."/>
        </authorList>
    </citation>
    <scope>NUCLEOTIDE SEQUENCE</scope>
</reference>
<comment type="caution">
    <text evidence="2">The sequence shown here is derived from an EMBL/GenBank/DDBJ whole genome shotgun (WGS) entry which is preliminary data.</text>
</comment>
<dbReference type="EMBL" id="BTGU01000067">
    <property type="protein sequence ID" value="GMN56984.1"/>
    <property type="molecule type" value="Genomic_DNA"/>
</dbReference>
<evidence type="ECO:0008006" key="4">
    <source>
        <dbReference type="Google" id="ProtNLM"/>
    </source>
</evidence>
<protein>
    <recommendedName>
        <fullName evidence="4">Retrotransposon gag domain-containing protein</fullName>
    </recommendedName>
</protein>
<organism evidence="2 3">
    <name type="scientific">Ficus carica</name>
    <name type="common">Common fig</name>
    <dbReference type="NCBI Taxonomy" id="3494"/>
    <lineage>
        <taxon>Eukaryota</taxon>
        <taxon>Viridiplantae</taxon>
        <taxon>Streptophyta</taxon>
        <taxon>Embryophyta</taxon>
        <taxon>Tracheophyta</taxon>
        <taxon>Spermatophyta</taxon>
        <taxon>Magnoliopsida</taxon>
        <taxon>eudicotyledons</taxon>
        <taxon>Gunneridae</taxon>
        <taxon>Pentapetalae</taxon>
        <taxon>rosids</taxon>
        <taxon>fabids</taxon>
        <taxon>Rosales</taxon>
        <taxon>Moraceae</taxon>
        <taxon>Ficeae</taxon>
        <taxon>Ficus</taxon>
    </lineage>
</organism>
<sequence length="317" mass="36230">MFEHNTDTNGDIKLMLPDLVKAIHGHVQTQNDLLQEVNELNGFLSRRGAPTKSEDKVNQQGASTIEKPKIQASEEGKRDFLTRTDVLSLLDKHLYNTHPEDLEFIPRPPYPTELYQKPYSKGYQTPNLVIFDARKGNPKEHISRFLDAFGQHAGDRSLRLREFSKSLTGRAYAWYTTLTPKTIHTWEEMNQGKNLIDYVQRFRDLALDCDDGDDEEALVGICINNIMSKYRVYLKNIGIKQFSRLMESARRASLSIKVSSGARGWKGERKERPYSLAISEGHQGRRIEGEKKEKHNLLSLALMKSFTPSSTNGSKME</sequence>
<dbReference type="AlphaFoldDB" id="A0AA88AK88"/>
<evidence type="ECO:0000256" key="1">
    <source>
        <dbReference type="SAM" id="MobiDB-lite"/>
    </source>
</evidence>
<dbReference type="Proteomes" id="UP001187192">
    <property type="component" value="Unassembled WGS sequence"/>
</dbReference>
<gene>
    <name evidence="2" type="ORF">TIFTF001_026097</name>
</gene>
<keyword evidence="3" id="KW-1185">Reference proteome</keyword>
<name>A0AA88AK88_FICCA</name>
<accession>A0AA88AK88</accession>
<proteinExistence type="predicted"/>
<evidence type="ECO:0000313" key="3">
    <source>
        <dbReference type="Proteomes" id="UP001187192"/>
    </source>
</evidence>
<feature type="region of interest" description="Disordered" evidence="1">
    <location>
        <begin position="45"/>
        <end position="64"/>
    </location>
</feature>
<evidence type="ECO:0000313" key="2">
    <source>
        <dbReference type="EMBL" id="GMN56984.1"/>
    </source>
</evidence>